<organism evidence="1 2">
    <name type="scientific">Saguinus oedipus</name>
    <name type="common">Cotton-top tamarin</name>
    <name type="synonym">Oedipomidas oedipus</name>
    <dbReference type="NCBI Taxonomy" id="9490"/>
    <lineage>
        <taxon>Eukaryota</taxon>
        <taxon>Metazoa</taxon>
        <taxon>Chordata</taxon>
        <taxon>Craniata</taxon>
        <taxon>Vertebrata</taxon>
        <taxon>Euteleostomi</taxon>
        <taxon>Mammalia</taxon>
        <taxon>Eutheria</taxon>
        <taxon>Euarchontoglires</taxon>
        <taxon>Primates</taxon>
        <taxon>Haplorrhini</taxon>
        <taxon>Platyrrhini</taxon>
        <taxon>Cebidae</taxon>
        <taxon>Callitrichinae</taxon>
        <taxon>Saguinus</taxon>
    </lineage>
</organism>
<reference evidence="1 2" key="1">
    <citation type="submission" date="2023-05" db="EMBL/GenBank/DDBJ databases">
        <title>B98-5 Cell Line De Novo Hybrid Assembly: An Optical Mapping Approach.</title>
        <authorList>
            <person name="Kananen K."/>
            <person name="Auerbach J.A."/>
            <person name="Kautto E."/>
            <person name="Blachly J.S."/>
        </authorList>
    </citation>
    <scope>NUCLEOTIDE SEQUENCE [LARGE SCALE GENOMIC DNA]</scope>
    <source>
        <strain evidence="1">B95-8</strain>
        <tissue evidence="1">Cell line</tissue>
    </source>
</reference>
<dbReference type="EMBL" id="JASSZA010000011">
    <property type="protein sequence ID" value="KAK2097731.1"/>
    <property type="molecule type" value="Genomic_DNA"/>
</dbReference>
<sequence length="167" mass="19219">MTHVARVGNNVTSYIRHISNVLIGGTVSGEEEFPNCDIKDIEACMDFTEPLNETLQHSQTAPMAEPRTADPIMELEMELSQLKGHNNSFEAEMKSRKMTEEQLGSKMQLLQSSQHQKQEMDDFKCQQEQMNITHTQRFSAKDEEINLQNTKQIQTYLCGKREDIKRP</sequence>
<protein>
    <submittedName>
        <fullName evidence="1">Uncharacterized protein</fullName>
    </submittedName>
</protein>
<name>A0ABQ9ULK5_SAGOE</name>
<comment type="caution">
    <text evidence="1">The sequence shown here is derived from an EMBL/GenBank/DDBJ whole genome shotgun (WGS) entry which is preliminary data.</text>
</comment>
<gene>
    <name evidence="1" type="ORF">P7K49_023182</name>
</gene>
<accession>A0ABQ9ULK5</accession>
<evidence type="ECO:0000313" key="1">
    <source>
        <dbReference type="EMBL" id="KAK2097731.1"/>
    </source>
</evidence>
<keyword evidence="2" id="KW-1185">Reference proteome</keyword>
<dbReference type="Proteomes" id="UP001266305">
    <property type="component" value="Unassembled WGS sequence"/>
</dbReference>
<evidence type="ECO:0000313" key="2">
    <source>
        <dbReference type="Proteomes" id="UP001266305"/>
    </source>
</evidence>
<proteinExistence type="predicted"/>